<dbReference type="EMBL" id="CAKXAJ010006761">
    <property type="protein sequence ID" value="CAH2210157.1"/>
    <property type="molecule type" value="Genomic_DNA"/>
</dbReference>
<name>A0A8S4QHI7_9NEOP</name>
<dbReference type="AlphaFoldDB" id="A0A8S4QHI7"/>
<gene>
    <name evidence="1" type="primary">jg22200</name>
    <name evidence="1" type="ORF">PAEG_LOCUS2069</name>
</gene>
<dbReference type="Proteomes" id="UP000838756">
    <property type="component" value="Unassembled WGS sequence"/>
</dbReference>
<evidence type="ECO:0000313" key="2">
    <source>
        <dbReference type="Proteomes" id="UP000838756"/>
    </source>
</evidence>
<evidence type="ECO:0000313" key="1">
    <source>
        <dbReference type="EMBL" id="CAH2210157.1"/>
    </source>
</evidence>
<keyword evidence="2" id="KW-1185">Reference proteome</keyword>
<comment type="caution">
    <text evidence="1">The sequence shown here is derived from an EMBL/GenBank/DDBJ whole genome shotgun (WGS) entry which is preliminary data.</text>
</comment>
<reference evidence="1" key="1">
    <citation type="submission" date="2022-03" db="EMBL/GenBank/DDBJ databases">
        <authorList>
            <person name="Lindestad O."/>
        </authorList>
    </citation>
    <scope>NUCLEOTIDE SEQUENCE</scope>
</reference>
<feature type="non-terminal residue" evidence="1">
    <location>
        <position position="1"/>
    </location>
</feature>
<accession>A0A8S4QHI7</accession>
<sequence length="109" mass="11715">MFADSSLFVPHVIKLRESYLFAASEVVCVNIEEVLSVEVSTARAVCVGGCIPISALVKGISHRYLSTSREPDWKTLGDVEVKNGSLCGLKEGFGRVRAALGGVWSSEVE</sequence>
<protein>
    <submittedName>
        <fullName evidence="1">Jg22200 protein</fullName>
    </submittedName>
</protein>
<organism evidence="1 2">
    <name type="scientific">Pararge aegeria aegeria</name>
    <dbReference type="NCBI Taxonomy" id="348720"/>
    <lineage>
        <taxon>Eukaryota</taxon>
        <taxon>Metazoa</taxon>
        <taxon>Ecdysozoa</taxon>
        <taxon>Arthropoda</taxon>
        <taxon>Hexapoda</taxon>
        <taxon>Insecta</taxon>
        <taxon>Pterygota</taxon>
        <taxon>Neoptera</taxon>
        <taxon>Endopterygota</taxon>
        <taxon>Lepidoptera</taxon>
        <taxon>Glossata</taxon>
        <taxon>Ditrysia</taxon>
        <taxon>Papilionoidea</taxon>
        <taxon>Nymphalidae</taxon>
        <taxon>Satyrinae</taxon>
        <taxon>Satyrini</taxon>
        <taxon>Parargina</taxon>
        <taxon>Pararge</taxon>
    </lineage>
</organism>
<dbReference type="OrthoDB" id="361283at2759"/>
<proteinExistence type="predicted"/>